<keyword evidence="2" id="KW-1185">Reference proteome</keyword>
<dbReference type="PANTHER" id="PTHR40691:SF3">
    <property type="entry name" value="(NA+)-NQR MATURATION NQRM"/>
    <property type="match status" value="1"/>
</dbReference>
<accession>B6EH10</accession>
<name>B6EH10_ALISL</name>
<dbReference type="eggNOG" id="COG2991">
    <property type="taxonomic scope" value="Bacteria"/>
</dbReference>
<sequence>MMTFMVTFCVFLAVILMMAIGVIFHRQSIKGSCGGLSILKVKRVCNCKTTCIEEAKQSLYQIQEPQR</sequence>
<proteinExistence type="predicted"/>
<dbReference type="PANTHER" id="PTHR40691">
    <property type="entry name" value="(NA+)-NQR MATURATION NQRM"/>
    <property type="match status" value="1"/>
</dbReference>
<reference evidence="1 2" key="1">
    <citation type="journal article" date="2008" name="BMC Genomics">
        <title>The genome sequence of the fish pathogen Aliivibrio salmonicida strain LFI1238 shows extensive evidence of gene decay.</title>
        <authorList>
            <person name="Hjerde E."/>
            <person name="Lorentzen M.S."/>
            <person name="Holden M.T."/>
            <person name="Seeger K."/>
            <person name="Paulsen S."/>
            <person name="Bason N."/>
            <person name="Churcher C."/>
            <person name="Harris D."/>
            <person name="Norbertczak H."/>
            <person name="Quail M.A."/>
            <person name="Sanders S."/>
            <person name="Thurston S."/>
            <person name="Parkhill J."/>
            <person name="Willassen N.P."/>
            <person name="Thomson N.R."/>
        </authorList>
    </citation>
    <scope>NUCLEOTIDE SEQUENCE [LARGE SCALE GENOMIC DNA]</scope>
    <source>
        <strain evidence="1 2">LFI1238</strain>
    </source>
</reference>
<dbReference type="Pfam" id="PF04400">
    <property type="entry name" value="NqrM"/>
    <property type="match status" value="1"/>
</dbReference>
<protein>
    <submittedName>
        <fullName evidence="1">Exported protein</fullName>
    </submittedName>
</protein>
<gene>
    <name evidence="1" type="ordered locus">VSAL_I0752</name>
</gene>
<dbReference type="Proteomes" id="UP000001730">
    <property type="component" value="Chromosome 1"/>
</dbReference>
<dbReference type="AlphaFoldDB" id="B6EH10"/>
<dbReference type="RefSeq" id="WP_012549555.1">
    <property type="nucleotide sequence ID" value="NC_011312.1"/>
</dbReference>
<evidence type="ECO:0000313" key="2">
    <source>
        <dbReference type="Proteomes" id="UP000001730"/>
    </source>
</evidence>
<dbReference type="EMBL" id="FM178379">
    <property type="protein sequence ID" value="CAQ78437.1"/>
    <property type="molecule type" value="Genomic_DNA"/>
</dbReference>
<dbReference type="HOGENOM" id="CLU_191465_2_1_6"/>
<dbReference type="InterPro" id="IPR007495">
    <property type="entry name" value="NqrM"/>
</dbReference>
<organism evidence="1 2">
    <name type="scientific">Aliivibrio salmonicida (strain LFI1238)</name>
    <name type="common">Vibrio salmonicida (strain LFI1238)</name>
    <dbReference type="NCBI Taxonomy" id="316275"/>
    <lineage>
        <taxon>Bacteria</taxon>
        <taxon>Pseudomonadati</taxon>
        <taxon>Pseudomonadota</taxon>
        <taxon>Gammaproteobacteria</taxon>
        <taxon>Vibrionales</taxon>
        <taxon>Vibrionaceae</taxon>
        <taxon>Aliivibrio</taxon>
    </lineage>
</organism>
<dbReference type="KEGG" id="vsa:VSAL_I0752"/>
<evidence type="ECO:0000313" key="1">
    <source>
        <dbReference type="EMBL" id="CAQ78437.1"/>
    </source>
</evidence>